<gene>
    <name evidence="1" type="ORF">H9910_06240</name>
</gene>
<name>A0A9D2RHY4_9FIRM</name>
<sequence length="144" mass="16302">MIKRNKVMTILKWMLTLAGILILLLFLLRINGRDRDLSGVPDAVGSTLSGGICSLTVTANAERIGDRETFAREVIRMCRENAFRSLRLSTDVGGWPEELDMKVYLRREDIGEKEPVMRILYKPADTDVDTSIADDPEKYILTIE</sequence>
<proteinExistence type="predicted"/>
<dbReference type="AlphaFoldDB" id="A0A9D2RHY4"/>
<dbReference type="EMBL" id="DWUU01000038">
    <property type="protein sequence ID" value="HJD42591.1"/>
    <property type="molecule type" value="Genomic_DNA"/>
</dbReference>
<reference evidence="1" key="2">
    <citation type="submission" date="2021-04" db="EMBL/GenBank/DDBJ databases">
        <authorList>
            <person name="Gilroy R."/>
        </authorList>
    </citation>
    <scope>NUCLEOTIDE SEQUENCE</scope>
    <source>
        <strain evidence="1">ChiBcec15-3976</strain>
    </source>
</reference>
<comment type="caution">
    <text evidence="1">The sequence shown here is derived from an EMBL/GenBank/DDBJ whole genome shotgun (WGS) entry which is preliminary data.</text>
</comment>
<accession>A0A9D2RHY4</accession>
<protein>
    <submittedName>
        <fullName evidence="1">Uncharacterized protein</fullName>
    </submittedName>
</protein>
<evidence type="ECO:0000313" key="1">
    <source>
        <dbReference type="EMBL" id="HJD42591.1"/>
    </source>
</evidence>
<organism evidence="1 2">
    <name type="scientific">Candidatus Mediterraneibacter quadrami</name>
    <dbReference type="NCBI Taxonomy" id="2838684"/>
    <lineage>
        <taxon>Bacteria</taxon>
        <taxon>Bacillati</taxon>
        <taxon>Bacillota</taxon>
        <taxon>Clostridia</taxon>
        <taxon>Lachnospirales</taxon>
        <taxon>Lachnospiraceae</taxon>
        <taxon>Mediterraneibacter</taxon>
    </lineage>
</organism>
<evidence type="ECO:0000313" key="2">
    <source>
        <dbReference type="Proteomes" id="UP000823909"/>
    </source>
</evidence>
<dbReference type="Proteomes" id="UP000823909">
    <property type="component" value="Unassembled WGS sequence"/>
</dbReference>
<reference evidence="1" key="1">
    <citation type="journal article" date="2021" name="PeerJ">
        <title>Extensive microbial diversity within the chicken gut microbiome revealed by metagenomics and culture.</title>
        <authorList>
            <person name="Gilroy R."/>
            <person name="Ravi A."/>
            <person name="Getino M."/>
            <person name="Pursley I."/>
            <person name="Horton D.L."/>
            <person name="Alikhan N.F."/>
            <person name="Baker D."/>
            <person name="Gharbi K."/>
            <person name="Hall N."/>
            <person name="Watson M."/>
            <person name="Adriaenssens E.M."/>
            <person name="Foster-Nyarko E."/>
            <person name="Jarju S."/>
            <person name="Secka A."/>
            <person name="Antonio M."/>
            <person name="Oren A."/>
            <person name="Chaudhuri R.R."/>
            <person name="La Ragione R."/>
            <person name="Hildebrand F."/>
            <person name="Pallen M.J."/>
        </authorList>
    </citation>
    <scope>NUCLEOTIDE SEQUENCE</scope>
    <source>
        <strain evidence="1">ChiBcec15-3976</strain>
    </source>
</reference>